<dbReference type="Proteomes" id="UP001189429">
    <property type="component" value="Unassembled WGS sequence"/>
</dbReference>
<comment type="caution">
    <text evidence="2">The sequence shown here is derived from an EMBL/GenBank/DDBJ whole genome shotgun (WGS) entry which is preliminary data.</text>
</comment>
<feature type="compositionally biased region" description="Basic residues" evidence="1">
    <location>
        <begin position="61"/>
        <end position="73"/>
    </location>
</feature>
<sequence>RGAAGRPRGPCATRGRRRRARWRRRARRRDPRRAPRGAGGTRRRSASGVGCAPPPPAPQRRPPRRWRAHPAQHRRGDVHRQGAGGLPSEARRQLQPAAEAPEGHAPGRGRGGRRVQRQWRRGGCGGERGGLRARERLVWRGAGAAAGGGVPGAPRAGRGEQAAQAAVLRGGGA</sequence>
<accession>A0ABN9RWC1</accession>
<feature type="region of interest" description="Disordered" evidence="1">
    <location>
        <begin position="1"/>
        <end position="129"/>
    </location>
</feature>
<feature type="compositionally biased region" description="Basic residues" evidence="1">
    <location>
        <begin position="110"/>
        <end position="120"/>
    </location>
</feature>
<evidence type="ECO:0000313" key="2">
    <source>
        <dbReference type="EMBL" id="CAK0822793.1"/>
    </source>
</evidence>
<reference evidence="2" key="1">
    <citation type="submission" date="2023-10" db="EMBL/GenBank/DDBJ databases">
        <authorList>
            <person name="Chen Y."/>
            <person name="Shah S."/>
            <person name="Dougan E. K."/>
            <person name="Thang M."/>
            <person name="Chan C."/>
        </authorList>
    </citation>
    <scope>NUCLEOTIDE SEQUENCE [LARGE SCALE GENOMIC DNA]</scope>
</reference>
<organism evidence="2 3">
    <name type="scientific">Prorocentrum cordatum</name>
    <dbReference type="NCBI Taxonomy" id="2364126"/>
    <lineage>
        <taxon>Eukaryota</taxon>
        <taxon>Sar</taxon>
        <taxon>Alveolata</taxon>
        <taxon>Dinophyceae</taxon>
        <taxon>Prorocentrales</taxon>
        <taxon>Prorocentraceae</taxon>
        <taxon>Prorocentrum</taxon>
    </lineage>
</organism>
<proteinExistence type="predicted"/>
<dbReference type="EMBL" id="CAUYUJ010008073">
    <property type="protein sequence ID" value="CAK0822793.1"/>
    <property type="molecule type" value="Genomic_DNA"/>
</dbReference>
<keyword evidence="3" id="KW-1185">Reference proteome</keyword>
<feature type="compositionally biased region" description="Low complexity" evidence="1">
    <location>
        <begin position="1"/>
        <end position="13"/>
    </location>
</feature>
<feature type="non-terminal residue" evidence="2">
    <location>
        <position position="173"/>
    </location>
</feature>
<evidence type="ECO:0000256" key="1">
    <source>
        <dbReference type="SAM" id="MobiDB-lite"/>
    </source>
</evidence>
<feature type="region of interest" description="Disordered" evidence="1">
    <location>
        <begin position="145"/>
        <end position="173"/>
    </location>
</feature>
<name>A0ABN9RWC1_9DINO</name>
<evidence type="ECO:0000313" key="3">
    <source>
        <dbReference type="Proteomes" id="UP001189429"/>
    </source>
</evidence>
<feature type="non-terminal residue" evidence="2">
    <location>
        <position position="1"/>
    </location>
</feature>
<feature type="compositionally biased region" description="Low complexity" evidence="1">
    <location>
        <begin position="152"/>
        <end position="166"/>
    </location>
</feature>
<gene>
    <name evidence="2" type="ORF">PCOR1329_LOCUS23719</name>
</gene>
<feature type="compositionally biased region" description="Basic residues" evidence="1">
    <location>
        <begin position="14"/>
        <end position="45"/>
    </location>
</feature>
<protein>
    <submittedName>
        <fullName evidence="2">Uncharacterized protein</fullName>
    </submittedName>
</protein>